<protein>
    <submittedName>
        <fullName evidence="2">Uncharacterized protein</fullName>
    </submittedName>
</protein>
<evidence type="ECO:0000256" key="1">
    <source>
        <dbReference type="SAM" id="MobiDB-lite"/>
    </source>
</evidence>
<keyword evidence="3" id="KW-1185">Reference proteome</keyword>
<dbReference type="HOGENOM" id="CLU_2725112_0_0_1"/>
<feature type="compositionally biased region" description="Basic and acidic residues" evidence="1">
    <location>
        <begin position="62"/>
        <end position="72"/>
    </location>
</feature>
<dbReference type="EMBL" id="CAQQ02199069">
    <property type="status" value="NOT_ANNOTATED_CDS"/>
    <property type="molecule type" value="Genomic_DNA"/>
</dbReference>
<reference evidence="3" key="1">
    <citation type="submission" date="2013-02" db="EMBL/GenBank/DDBJ databases">
        <authorList>
            <person name="Hughes D."/>
        </authorList>
    </citation>
    <scope>NUCLEOTIDE SEQUENCE</scope>
    <source>
        <strain>Durham</strain>
        <strain evidence="3">NC isolate 2 -- Noor lab</strain>
    </source>
</reference>
<dbReference type="EMBL" id="CAQQ02199068">
    <property type="status" value="NOT_ANNOTATED_CDS"/>
    <property type="molecule type" value="Genomic_DNA"/>
</dbReference>
<evidence type="ECO:0000313" key="3">
    <source>
        <dbReference type="Proteomes" id="UP000015102"/>
    </source>
</evidence>
<sequence>MQQTRQPSEIFGLVHFPPRFVILSLYEVLSSIFCKHFFITNEAIVGNSGLCHGYKPSGSRLSKQEAEKLSRK</sequence>
<dbReference type="Proteomes" id="UP000015102">
    <property type="component" value="Unassembled WGS sequence"/>
</dbReference>
<name>T1GAA5_MEGSC</name>
<evidence type="ECO:0000313" key="2">
    <source>
        <dbReference type="EnsemblMetazoa" id="MESCA000155-PA"/>
    </source>
</evidence>
<dbReference type="EnsemblMetazoa" id="MESCA000155-RA">
    <property type="protein sequence ID" value="MESCA000155-PA"/>
    <property type="gene ID" value="MESCA000155"/>
</dbReference>
<proteinExistence type="predicted"/>
<dbReference type="AlphaFoldDB" id="T1GAA5"/>
<accession>T1GAA5</accession>
<feature type="region of interest" description="Disordered" evidence="1">
    <location>
        <begin position="53"/>
        <end position="72"/>
    </location>
</feature>
<organism evidence="2 3">
    <name type="scientific">Megaselia scalaris</name>
    <name type="common">Humpbacked fly</name>
    <name type="synonym">Phora scalaris</name>
    <dbReference type="NCBI Taxonomy" id="36166"/>
    <lineage>
        <taxon>Eukaryota</taxon>
        <taxon>Metazoa</taxon>
        <taxon>Ecdysozoa</taxon>
        <taxon>Arthropoda</taxon>
        <taxon>Hexapoda</taxon>
        <taxon>Insecta</taxon>
        <taxon>Pterygota</taxon>
        <taxon>Neoptera</taxon>
        <taxon>Endopterygota</taxon>
        <taxon>Diptera</taxon>
        <taxon>Brachycera</taxon>
        <taxon>Muscomorpha</taxon>
        <taxon>Platypezoidea</taxon>
        <taxon>Phoridae</taxon>
        <taxon>Megaseliini</taxon>
        <taxon>Megaselia</taxon>
    </lineage>
</organism>
<reference evidence="2" key="2">
    <citation type="submission" date="2015-06" db="UniProtKB">
        <authorList>
            <consortium name="EnsemblMetazoa"/>
        </authorList>
    </citation>
    <scope>IDENTIFICATION</scope>
</reference>